<organism evidence="2 3">
    <name type="scientific">Elysia marginata</name>
    <dbReference type="NCBI Taxonomy" id="1093978"/>
    <lineage>
        <taxon>Eukaryota</taxon>
        <taxon>Metazoa</taxon>
        <taxon>Spiralia</taxon>
        <taxon>Lophotrochozoa</taxon>
        <taxon>Mollusca</taxon>
        <taxon>Gastropoda</taxon>
        <taxon>Heterobranchia</taxon>
        <taxon>Euthyneura</taxon>
        <taxon>Panpulmonata</taxon>
        <taxon>Sacoglossa</taxon>
        <taxon>Placobranchoidea</taxon>
        <taxon>Plakobranchidae</taxon>
        <taxon>Elysia</taxon>
    </lineage>
</organism>
<gene>
    <name evidence="2" type="ORF">ElyMa_004528900</name>
</gene>
<accession>A0AAV4HQH6</accession>
<dbReference type="AlphaFoldDB" id="A0AAV4HQH6"/>
<dbReference type="EMBL" id="BMAT01009142">
    <property type="protein sequence ID" value="GFR99451.1"/>
    <property type="molecule type" value="Genomic_DNA"/>
</dbReference>
<dbReference type="Gene3D" id="2.40.30.300">
    <property type="match status" value="1"/>
</dbReference>
<proteinExistence type="predicted"/>
<feature type="domain" description="Exosome RNA helicase MTR4-like beta-barrel" evidence="1">
    <location>
        <begin position="9"/>
        <end position="84"/>
    </location>
</feature>
<evidence type="ECO:0000313" key="2">
    <source>
        <dbReference type="EMBL" id="GFR99451.1"/>
    </source>
</evidence>
<reference evidence="2 3" key="1">
    <citation type="journal article" date="2021" name="Elife">
        <title>Chloroplast acquisition without the gene transfer in kleptoplastic sea slugs, Plakobranchus ocellatus.</title>
        <authorList>
            <person name="Maeda T."/>
            <person name="Takahashi S."/>
            <person name="Yoshida T."/>
            <person name="Shimamura S."/>
            <person name="Takaki Y."/>
            <person name="Nagai Y."/>
            <person name="Toyoda A."/>
            <person name="Suzuki Y."/>
            <person name="Arimoto A."/>
            <person name="Ishii H."/>
            <person name="Satoh N."/>
            <person name="Nishiyama T."/>
            <person name="Hasebe M."/>
            <person name="Maruyama T."/>
            <person name="Minagawa J."/>
            <person name="Obokata J."/>
            <person name="Shigenobu S."/>
        </authorList>
    </citation>
    <scope>NUCLEOTIDE SEQUENCE [LARGE SCALE GENOMIC DNA]</scope>
</reference>
<evidence type="ECO:0000259" key="1">
    <source>
        <dbReference type="Pfam" id="PF13234"/>
    </source>
</evidence>
<feature type="non-terminal residue" evidence="2">
    <location>
        <position position="84"/>
    </location>
</feature>
<sequence length="84" mass="9377">MDQSAATEETGTLYVVEVLLNLSRDSVRNRSASDIKPCPPDEKGEMQVVPILTRLIDAISAIRLYIPNDLRSFDSRCLVLKSLQ</sequence>
<dbReference type="InterPro" id="IPR025696">
    <property type="entry name" value="Beta-barrel_MTR4"/>
</dbReference>
<comment type="caution">
    <text evidence="2">The sequence shown here is derived from an EMBL/GenBank/DDBJ whole genome shotgun (WGS) entry which is preliminary data.</text>
</comment>
<protein>
    <submittedName>
        <fullName evidence="2">Superkiller viralicidic activity 2-like 2-like</fullName>
    </submittedName>
</protein>
<dbReference type="Pfam" id="PF13234">
    <property type="entry name" value="MTR4_beta-barrel"/>
    <property type="match status" value="1"/>
</dbReference>
<keyword evidence="3" id="KW-1185">Reference proteome</keyword>
<dbReference type="Proteomes" id="UP000762676">
    <property type="component" value="Unassembled WGS sequence"/>
</dbReference>
<evidence type="ECO:0000313" key="3">
    <source>
        <dbReference type="Proteomes" id="UP000762676"/>
    </source>
</evidence>
<name>A0AAV4HQH6_9GAST</name>